<organism evidence="2 3">
    <name type="scientific">Clostridium paridis</name>
    <dbReference type="NCBI Taxonomy" id="2803863"/>
    <lineage>
        <taxon>Bacteria</taxon>
        <taxon>Bacillati</taxon>
        <taxon>Bacillota</taxon>
        <taxon>Clostridia</taxon>
        <taxon>Eubacteriales</taxon>
        <taxon>Clostridiaceae</taxon>
        <taxon>Clostridium</taxon>
    </lineage>
</organism>
<dbReference type="PANTHER" id="PTHR43591">
    <property type="entry name" value="METHYLTRANSFERASE"/>
    <property type="match status" value="1"/>
</dbReference>
<dbReference type="Pfam" id="PF13847">
    <property type="entry name" value="Methyltransf_31"/>
    <property type="match status" value="1"/>
</dbReference>
<proteinExistence type="predicted"/>
<evidence type="ECO:0000313" key="3">
    <source>
        <dbReference type="Proteomes" id="UP000623681"/>
    </source>
</evidence>
<keyword evidence="3" id="KW-1185">Reference proteome</keyword>
<protein>
    <submittedName>
        <fullName evidence="2">Methyltransferase domain-containing protein</fullName>
    </submittedName>
</protein>
<evidence type="ECO:0000313" key="2">
    <source>
        <dbReference type="EMBL" id="MBL4931206.1"/>
    </source>
</evidence>
<dbReference type="RefSeq" id="WP_202766575.1">
    <property type="nucleotide sequence ID" value="NZ_JAESWA010000017.1"/>
</dbReference>
<dbReference type="GO" id="GO:0032259">
    <property type="term" value="P:methylation"/>
    <property type="evidence" value="ECO:0007669"/>
    <property type="project" value="UniProtKB-KW"/>
</dbReference>
<dbReference type="AlphaFoldDB" id="A0A937FGW7"/>
<dbReference type="SUPFAM" id="SSF53335">
    <property type="entry name" value="S-adenosyl-L-methionine-dependent methyltransferases"/>
    <property type="match status" value="1"/>
</dbReference>
<keyword evidence="2" id="KW-0808">Transferase</keyword>
<dbReference type="CDD" id="cd02440">
    <property type="entry name" value="AdoMet_MTases"/>
    <property type="match status" value="1"/>
</dbReference>
<dbReference type="EMBL" id="JAESWA010000017">
    <property type="protein sequence ID" value="MBL4931206.1"/>
    <property type="molecule type" value="Genomic_DNA"/>
</dbReference>
<dbReference type="InterPro" id="IPR029063">
    <property type="entry name" value="SAM-dependent_MTases_sf"/>
</dbReference>
<dbReference type="Gene3D" id="3.40.50.150">
    <property type="entry name" value="Vaccinia Virus protein VP39"/>
    <property type="match status" value="1"/>
</dbReference>
<comment type="caution">
    <text evidence="2">The sequence shown here is derived from an EMBL/GenBank/DDBJ whole genome shotgun (WGS) entry which is preliminary data.</text>
</comment>
<name>A0A937FGW7_9CLOT</name>
<keyword evidence="2" id="KW-0489">Methyltransferase</keyword>
<reference evidence="2" key="1">
    <citation type="submission" date="2021-01" db="EMBL/GenBank/DDBJ databases">
        <title>Genome public.</title>
        <authorList>
            <person name="Liu C."/>
            <person name="Sun Q."/>
        </authorList>
    </citation>
    <scope>NUCLEOTIDE SEQUENCE</scope>
    <source>
        <strain evidence="2">YIM B02565</strain>
    </source>
</reference>
<dbReference type="Proteomes" id="UP000623681">
    <property type="component" value="Unassembled WGS sequence"/>
</dbReference>
<gene>
    <name evidence="2" type="ORF">JK634_05265</name>
</gene>
<sequence length="258" mass="30122">MEKRNFKSNWDKMVQFYEDFTNTKDSYSSLIEWKAIKTILPRLENKTILDLGCGTGRFSFLLEELNPKMILGIDLSDEMINFCKERAKEKGSQIEFSQGDIENISFIDDNSIDFVFSSTVLHYVKDLNEVMKEINRVLISAGTCILSVINPVYSACYPLSKENGEIPVDDEWNVKYLDRGLRAYIQPWIEYNPNIDNYLSYSYHHTMSDYINSIVKAGLQIEELLEPLPPAEWKEDNIKRYYGYMDTPTYAIFKLKKN</sequence>
<feature type="domain" description="Methyltransferase" evidence="1">
    <location>
        <begin position="44"/>
        <end position="150"/>
    </location>
</feature>
<evidence type="ECO:0000259" key="1">
    <source>
        <dbReference type="Pfam" id="PF13847"/>
    </source>
</evidence>
<accession>A0A937FGW7</accession>
<dbReference type="InterPro" id="IPR025714">
    <property type="entry name" value="Methyltranfer_dom"/>
</dbReference>
<dbReference type="GO" id="GO:0008168">
    <property type="term" value="F:methyltransferase activity"/>
    <property type="evidence" value="ECO:0007669"/>
    <property type="project" value="UniProtKB-KW"/>
</dbReference>